<dbReference type="EMBL" id="BAAADB010000008">
    <property type="protein sequence ID" value="GAA0505516.1"/>
    <property type="molecule type" value="Genomic_DNA"/>
</dbReference>
<feature type="region of interest" description="Disordered" evidence="1">
    <location>
        <begin position="196"/>
        <end position="216"/>
    </location>
</feature>
<organism evidence="2 3">
    <name type="scientific">Deinococcus depolymerans</name>
    <dbReference type="NCBI Taxonomy" id="392408"/>
    <lineage>
        <taxon>Bacteria</taxon>
        <taxon>Thermotogati</taxon>
        <taxon>Deinococcota</taxon>
        <taxon>Deinococci</taxon>
        <taxon>Deinococcales</taxon>
        <taxon>Deinococcaceae</taxon>
        <taxon>Deinococcus</taxon>
    </lineage>
</organism>
<evidence type="ECO:0000256" key="1">
    <source>
        <dbReference type="SAM" id="MobiDB-lite"/>
    </source>
</evidence>
<gene>
    <name evidence="2" type="ORF">GCM10008937_11770</name>
</gene>
<protein>
    <submittedName>
        <fullName evidence="2">Uncharacterized protein</fullName>
    </submittedName>
</protein>
<proteinExistence type="predicted"/>
<name>A0ABN1BTV3_9DEIO</name>
<keyword evidence="3" id="KW-1185">Reference proteome</keyword>
<reference evidence="2 3" key="1">
    <citation type="journal article" date="2019" name="Int. J. Syst. Evol. Microbiol.">
        <title>The Global Catalogue of Microorganisms (GCM) 10K type strain sequencing project: providing services to taxonomists for standard genome sequencing and annotation.</title>
        <authorList>
            <consortium name="The Broad Institute Genomics Platform"/>
            <consortium name="The Broad Institute Genome Sequencing Center for Infectious Disease"/>
            <person name="Wu L."/>
            <person name="Ma J."/>
        </authorList>
    </citation>
    <scope>NUCLEOTIDE SEQUENCE [LARGE SCALE GENOMIC DNA]</scope>
    <source>
        <strain evidence="2 3">JCM 14368</strain>
    </source>
</reference>
<sequence>MRAFSCCEVDIEVIEECHVLVFGEAGDAVREVGEFGRGEDRGAGGGEDLDLGLKVVAAAGEFGAVDEAFEVQVDQGVPAGFEEGALGGVRVSLGAVGEAGERLGVAQRIGEGEAGGDADGADGVEAAAFAGGGAGGRAAPVGTAVVVEDGVPGAALVGVPDEGRAARAGEAPGEGEAAGVTADVVAGGGALRGVPLRVGDEGGAGDGQSAPITPGT</sequence>
<dbReference type="RefSeq" id="WP_343757093.1">
    <property type="nucleotide sequence ID" value="NZ_BAAADB010000008.1"/>
</dbReference>
<dbReference type="Proteomes" id="UP001500191">
    <property type="component" value="Unassembled WGS sequence"/>
</dbReference>
<accession>A0ABN1BTV3</accession>
<evidence type="ECO:0000313" key="2">
    <source>
        <dbReference type="EMBL" id="GAA0505516.1"/>
    </source>
</evidence>
<comment type="caution">
    <text evidence="2">The sequence shown here is derived from an EMBL/GenBank/DDBJ whole genome shotgun (WGS) entry which is preliminary data.</text>
</comment>
<evidence type="ECO:0000313" key="3">
    <source>
        <dbReference type="Proteomes" id="UP001500191"/>
    </source>
</evidence>